<keyword evidence="3" id="KW-1003">Cell membrane</keyword>
<keyword evidence="5 7" id="KW-1133">Transmembrane helix</keyword>
<feature type="transmembrane region" description="Helical" evidence="7">
    <location>
        <begin position="98"/>
        <end position="118"/>
    </location>
</feature>
<proteinExistence type="inferred from homology"/>
<gene>
    <name evidence="9" type="ORF">SAMN05661091_4803</name>
</gene>
<name>A0A1X7HN91_9BACL</name>
<feature type="transmembrane region" description="Helical" evidence="7">
    <location>
        <begin position="197"/>
        <end position="217"/>
    </location>
</feature>
<evidence type="ECO:0000256" key="3">
    <source>
        <dbReference type="ARBA" id="ARBA00022475"/>
    </source>
</evidence>
<dbReference type="GO" id="GO:0009246">
    <property type="term" value="P:enterobacterial common antigen biosynthetic process"/>
    <property type="evidence" value="ECO:0007669"/>
    <property type="project" value="TreeGrafter"/>
</dbReference>
<evidence type="ECO:0000256" key="5">
    <source>
        <dbReference type="ARBA" id="ARBA00022989"/>
    </source>
</evidence>
<feature type="transmembrane region" description="Helical" evidence="7">
    <location>
        <begin position="171"/>
        <end position="191"/>
    </location>
</feature>
<accession>A0A1X7HN91</accession>
<feature type="transmembrane region" description="Helical" evidence="7">
    <location>
        <begin position="138"/>
        <end position="162"/>
    </location>
</feature>
<keyword evidence="6 7" id="KW-0472">Membrane</keyword>
<dbReference type="Pfam" id="PF01757">
    <property type="entry name" value="Acyl_transf_3"/>
    <property type="match status" value="1"/>
</dbReference>
<feature type="domain" description="Acyltransferase 3" evidence="8">
    <location>
        <begin position="15"/>
        <end position="358"/>
    </location>
</feature>
<keyword evidence="9" id="KW-0012">Acyltransferase</keyword>
<evidence type="ECO:0000256" key="6">
    <source>
        <dbReference type="ARBA" id="ARBA00023136"/>
    </source>
</evidence>
<dbReference type="PANTHER" id="PTHR40074:SF2">
    <property type="entry name" value="O-ACETYLTRANSFERASE WECH"/>
    <property type="match status" value="1"/>
</dbReference>
<keyword evidence="9" id="KW-0378">Hydrolase</keyword>
<evidence type="ECO:0000256" key="4">
    <source>
        <dbReference type="ARBA" id="ARBA00022692"/>
    </source>
</evidence>
<feature type="transmembrane region" description="Helical" evidence="7">
    <location>
        <begin position="237"/>
        <end position="258"/>
    </location>
</feature>
<dbReference type="Proteomes" id="UP000192940">
    <property type="component" value="Chromosome I"/>
</dbReference>
<dbReference type="AlphaFoldDB" id="A0A1X7HN91"/>
<feature type="transmembrane region" description="Helical" evidence="7">
    <location>
        <begin position="59"/>
        <end position="77"/>
    </location>
</feature>
<feature type="transmembrane region" description="Helical" evidence="7">
    <location>
        <begin position="20"/>
        <end position="39"/>
    </location>
</feature>
<evidence type="ECO:0000313" key="9">
    <source>
        <dbReference type="EMBL" id="SMF89845.1"/>
    </source>
</evidence>
<evidence type="ECO:0000259" key="8">
    <source>
        <dbReference type="Pfam" id="PF01757"/>
    </source>
</evidence>
<dbReference type="PANTHER" id="PTHR40074">
    <property type="entry name" value="O-ACETYLTRANSFERASE WECH"/>
    <property type="match status" value="1"/>
</dbReference>
<reference evidence="9 10" key="1">
    <citation type="submission" date="2017-04" db="EMBL/GenBank/DDBJ databases">
        <authorList>
            <person name="Afonso C.L."/>
            <person name="Miller P.J."/>
            <person name="Scott M.A."/>
            <person name="Spackman E."/>
            <person name="Goraichik I."/>
            <person name="Dimitrov K.M."/>
            <person name="Suarez D.L."/>
            <person name="Swayne D.E."/>
        </authorList>
    </citation>
    <scope>NUCLEOTIDE SEQUENCE [LARGE SCALE GENOMIC DNA]</scope>
    <source>
        <strain evidence="9 10">N3/975</strain>
    </source>
</reference>
<dbReference type="GO" id="GO:0016787">
    <property type="term" value="F:hydrolase activity"/>
    <property type="evidence" value="ECO:0007669"/>
    <property type="project" value="UniProtKB-KW"/>
</dbReference>
<dbReference type="GO" id="GO:0016413">
    <property type="term" value="F:O-acetyltransferase activity"/>
    <property type="evidence" value="ECO:0007669"/>
    <property type="project" value="TreeGrafter"/>
</dbReference>
<evidence type="ECO:0000256" key="1">
    <source>
        <dbReference type="ARBA" id="ARBA00004651"/>
    </source>
</evidence>
<sequence>MMNKSGLQKKRENIPELQLVRAFAILGVLSVHSTSYASTAMVGSNYFFLYNFMNIFMKYGTPTFIFLSSFVLFYNYYERPLTKELIGGFFKKRMLFIIIPYIVFSALYFGLLHMLHYQDRSLQDTVESFIGKLLTGKAYTHLYFVFISIQFYVLFPIILWLFKKVPLLTRWAIPIGLAVQWAFVLLNKYYWQVPNKGSWSLSYMAYFMLGACIGIYYPKLKGWLILSRDNTTWSRMIGWIVLWTCWATAGLTHVYLYYNYRLYGTMYNSTLYELMWNLHTYLGTLTLLQLAFVVYRKAPRGLTSTLERLGALSFGIYLIHPFFLLLYRQYPPLSGSPIISHIWYAGGFIFALCCSWIVVALTVRYVPFSWILFGNISKTKRSHTRREKSFVTIEKQ</sequence>
<dbReference type="EMBL" id="LT840184">
    <property type="protein sequence ID" value="SMF89845.1"/>
    <property type="molecule type" value="Genomic_DNA"/>
</dbReference>
<feature type="transmembrane region" description="Helical" evidence="7">
    <location>
        <begin position="278"/>
        <end position="297"/>
    </location>
</feature>
<comment type="similarity">
    <text evidence="2">Belongs to the acyltransferase 3 family.</text>
</comment>
<keyword evidence="9" id="KW-0808">Transferase</keyword>
<evidence type="ECO:0000256" key="2">
    <source>
        <dbReference type="ARBA" id="ARBA00007400"/>
    </source>
</evidence>
<keyword evidence="10" id="KW-1185">Reference proteome</keyword>
<protein>
    <submittedName>
        <fullName evidence="9">Peptidoglycan/LPS O-acetylase OafA/YrhL, contains acyltransferase and SGNH-hydrolase domains</fullName>
    </submittedName>
</protein>
<comment type="subcellular location">
    <subcellularLocation>
        <location evidence="1">Cell membrane</location>
        <topology evidence="1">Multi-pass membrane protein</topology>
    </subcellularLocation>
</comment>
<organism evidence="9 10">
    <name type="scientific">Paenibacillus uliginis N3/975</name>
    <dbReference type="NCBI Taxonomy" id="1313296"/>
    <lineage>
        <taxon>Bacteria</taxon>
        <taxon>Bacillati</taxon>
        <taxon>Bacillota</taxon>
        <taxon>Bacilli</taxon>
        <taxon>Bacillales</taxon>
        <taxon>Paenibacillaceae</taxon>
        <taxon>Paenibacillus</taxon>
    </lineage>
</organism>
<keyword evidence="4 7" id="KW-0812">Transmembrane</keyword>
<dbReference type="InterPro" id="IPR002656">
    <property type="entry name" value="Acyl_transf_3_dom"/>
</dbReference>
<evidence type="ECO:0000313" key="10">
    <source>
        <dbReference type="Proteomes" id="UP000192940"/>
    </source>
</evidence>
<feature type="transmembrane region" description="Helical" evidence="7">
    <location>
        <begin position="342"/>
        <end position="373"/>
    </location>
</feature>
<evidence type="ECO:0000256" key="7">
    <source>
        <dbReference type="SAM" id="Phobius"/>
    </source>
</evidence>
<dbReference type="GO" id="GO:0005886">
    <property type="term" value="C:plasma membrane"/>
    <property type="evidence" value="ECO:0007669"/>
    <property type="project" value="UniProtKB-SubCell"/>
</dbReference>
<dbReference type="STRING" id="1313296.SAMN05661091_4803"/>
<feature type="transmembrane region" description="Helical" evidence="7">
    <location>
        <begin position="309"/>
        <end position="330"/>
    </location>
</feature>